<feature type="binding site" evidence="6">
    <location>
        <position position="253"/>
    </location>
    <ligand>
        <name>S-adenosyl-L-methionine</name>
        <dbReference type="ChEBI" id="CHEBI:59789"/>
    </ligand>
</feature>
<dbReference type="InterPro" id="IPR002792">
    <property type="entry name" value="TRAM_dom"/>
</dbReference>
<dbReference type="CDD" id="cd02440">
    <property type="entry name" value="AdoMet_MTases"/>
    <property type="match status" value="1"/>
</dbReference>
<dbReference type="Gene3D" id="2.40.50.140">
    <property type="entry name" value="Nucleic acid-binding proteins"/>
    <property type="match status" value="1"/>
</dbReference>
<evidence type="ECO:0000256" key="2">
    <source>
        <dbReference type="ARBA" id="ARBA00022603"/>
    </source>
</evidence>
<keyword evidence="1" id="KW-0479">Metal-binding</keyword>
<evidence type="ECO:0000256" key="6">
    <source>
        <dbReference type="PROSITE-ProRule" id="PRU01024"/>
    </source>
</evidence>
<organism evidence="9 10">
    <name type="scientific">Metarhizobium album</name>
    <dbReference type="NCBI Taxonomy" id="2182425"/>
    <lineage>
        <taxon>Bacteria</taxon>
        <taxon>Pseudomonadati</taxon>
        <taxon>Pseudomonadota</taxon>
        <taxon>Alphaproteobacteria</taxon>
        <taxon>Hyphomicrobiales</taxon>
        <taxon>Rhizobiaceae</taxon>
        <taxon>Metarhizobium</taxon>
    </lineage>
</organism>
<keyword evidence="10" id="KW-1185">Reference proteome</keyword>
<feature type="binding site" evidence="6">
    <location>
        <position position="280"/>
    </location>
    <ligand>
        <name>S-adenosyl-L-methionine</name>
        <dbReference type="ChEBI" id="CHEBI:59789"/>
    </ligand>
</feature>
<proteinExistence type="inferred from homology"/>
<accession>A0A2U2DXK1</accession>
<dbReference type="Pfam" id="PF05958">
    <property type="entry name" value="tRNA_U5-meth_tr"/>
    <property type="match status" value="1"/>
</dbReference>
<reference evidence="9 10" key="1">
    <citation type="submission" date="2018-05" db="EMBL/GenBank/DDBJ databases">
        <title>The draft genome of strain NS-104.</title>
        <authorList>
            <person name="Hang P."/>
            <person name="Jiang J."/>
        </authorList>
    </citation>
    <scope>NUCLEOTIDE SEQUENCE [LARGE SCALE GENOMIC DNA]</scope>
    <source>
        <strain evidence="9 10">NS-104</strain>
    </source>
</reference>
<evidence type="ECO:0000256" key="4">
    <source>
        <dbReference type="ARBA" id="ARBA00022691"/>
    </source>
</evidence>
<dbReference type="PROSITE" id="PS01230">
    <property type="entry name" value="TRMA_1"/>
    <property type="match status" value="1"/>
</dbReference>
<dbReference type="RefSeq" id="WP_109456543.1">
    <property type="nucleotide sequence ID" value="NZ_QFBC01000001.1"/>
</dbReference>
<keyword evidence="1" id="KW-0004">4Fe-4S</keyword>
<dbReference type="InterPro" id="IPR029063">
    <property type="entry name" value="SAM-dependent_MTases_sf"/>
</dbReference>
<feature type="domain" description="TRAM" evidence="8">
    <location>
        <begin position="2"/>
        <end position="39"/>
    </location>
</feature>
<evidence type="ECO:0000256" key="5">
    <source>
        <dbReference type="ARBA" id="ARBA00023014"/>
    </source>
</evidence>
<feature type="active site" evidence="7">
    <location>
        <position position="374"/>
    </location>
</feature>
<feature type="binding site" evidence="6">
    <location>
        <position position="300"/>
    </location>
    <ligand>
        <name>S-adenosyl-L-methionine</name>
        <dbReference type="ChEBI" id="CHEBI:59789"/>
    </ligand>
</feature>
<evidence type="ECO:0000259" key="8">
    <source>
        <dbReference type="Pfam" id="PF01938"/>
    </source>
</evidence>
<evidence type="ECO:0000313" key="10">
    <source>
        <dbReference type="Proteomes" id="UP000245252"/>
    </source>
</evidence>
<comment type="similarity">
    <text evidence="6">Belongs to the class I-like SAM-binding methyltransferase superfamily. RNA M5U methyltransferase family.</text>
</comment>
<keyword evidence="3 6" id="KW-0808">Transferase</keyword>
<keyword evidence="4 6" id="KW-0949">S-adenosyl-L-methionine</keyword>
<dbReference type="GO" id="GO:0070475">
    <property type="term" value="P:rRNA base methylation"/>
    <property type="evidence" value="ECO:0007669"/>
    <property type="project" value="TreeGrafter"/>
</dbReference>
<evidence type="ECO:0000313" key="9">
    <source>
        <dbReference type="EMBL" id="PWE58026.1"/>
    </source>
</evidence>
<dbReference type="PANTHER" id="PTHR11061">
    <property type="entry name" value="RNA M5U METHYLTRANSFERASE"/>
    <property type="match status" value="1"/>
</dbReference>
<dbReference type="Pfam" id="PF01938">
    <property type="entry name" value="TRAM"/>
    <property type="match status" value="1"/>
</dbReference>
<gene>
    <name evidence="9" type="ORF">DEM27_02215</name>
</gene>
<dbReference type="OrthoDB" id="9804590at2"/>
<keyword evidence="1" id="KW-0408">Iron</keyword>
<dbReference type="Gene3D" id="2.40.50.1070">
    <property type="match status" value="1"/>
</dbReference>
<comment type="caution">
    <text evidence="9">The sequence shown here is derived from an EMBL/GenBank/DDBJ whole genome shotgun (WGS) entry which is preliminary data.</text>
</comment>
<dbReference type="EMBL" id="QFBC01000001">
    <property type="protein sequence ID" value="PWE58026.1"/>
    <property type="molecule type" value="Genomic_DNA"/>
</dbReference>
<dbReference type="Gene3D" id="3.40.50.150">
    <property type="entry name" value="Vaccinia Virus protein VP39"/>
    <property type="match status" value="1"/>
</dbReference>
<sequence>MSTETVTISRLGAQGDGIAHTQDGPLYVPFALAGETVAVARIKSHGTIMSITTASPDRQEPACRHFGPDGVNGTCGGCVLQHLKDDPYHAFKRILVIEALQAKGLTPVVDDLVIARPGERRRVTLAARRTEKDLLLGFNQAESHHIVAIEECPIAVPGIVARLGTIRAIGKAAAANAEPFRITVLETLSGLDIAIEGLKAVSDRQRRATIDAVLAERGVARVSVNGEALVEPQKPQLDFGGVKVSPPPAAFTQATKPAEDAMAELVLAEVGKAKRIADLFAGSGTFSLRLARIGRVHAVESEDKALKALDLAARGAQGLKPVTTEKRDLFRRPLTPQDLKVYDAVVFDPPRAGAEAQVKELARSSVKKLVAVSCNPLTLARDLALLVEGGYRITRVTPIDQFLWSSHVEVVATLEK</sequence>
<evidence type="ECO:0000256" key="3">
    <source>
        <dbReference type="ARBA" id="ARBA00022679"/>
    </source>
</evidence>
<dbReference type="SUPFAM" id="SSF53335">
    <property type="entry name" value="S-adenosyl-L-methionine-dependent methyltransferases"/>
    <property type="match status" value="1"/>
</dbReference>
<dbReference type="InterPro" id="IPR010280">
    <property type="entry name" value="U5_MeTrfase_fam"/>
</dbReference>
<evidence type="ECO:0000256" key="7">
    <source>
        <dbReference type="PROSITE-ProRule" id="PRU10015"/>
    </source>
</evidence>
<evidence type="ECO:0000256" key="1">
    <source>
        <dbReference type="ARBA" id="ARBA00022485"/>
    </source>
</evidence>
<dbReference type="InterPro" id="IPR030390">
    <property type="entry name" value="MeTrfase_TrmA_AS"/>
</dbReference>
<dbReference type="Proteomes" id="UP000245252">
    <property type="component" value="Unassembled WGS sequence"/>
</dbReference>
<feature type="active site" description="Nucleophile" evidence="6">
    <location>
        <position position="374"/>
    </location>
</feature>
<keyword evidence="2 6" id="KW-0489">Methyltransferase</keyword>
<name>A0A2U2DXK1_9HYPH</name>
<dbReference type="GO" id="GO:0070041">
    <property type="term" value="F:rRNA (uridine-C5-)-methyltransferase activity"/>
    <property type="evidence" value="ECO:0007669"/>
    <property type="project" value="TreeGrafter"/>
</dbReference>
<dbReference type="SUPFAM" id="SSF50249">
    <property type="entry name" value="Nucleic acid-binding proteins"/>
    <property type="match status" value="1"/>
</dbReference>
<feature type="binding site" evidence="6">
    <location>
        <position position="348"/>
    </location>
    <ligand>
        <name>S-adenosyl-L-methionine</name>
        <dbReference type="ChEBI" id="CHEBI:59789"/>
    </ligand>
</feature>
<dbReference type="AlphaFoldDB" id="A0A2U2DXK1"/>
<dbReference type="PANTHER" id="PTHR11061:SF49">
    <property type="entry name" value="23S RRNA (URACIL(1939)-C(5))-METHYLTRANSFERASE RLMD"/>
    <property type="match status" value="1"/>
</dbReference>
<keyword evidence="5" id="KW-0411">Iron-sulfur</keyword>
<dbReference type="GO" id="GO:0051539">
    <property type="term" value="F:4 iron, 4 sulfur cluster binding"/>
    <property type="evidence" value="ECO:0007669"/>
    <property type="project" value="UniProtKB-KW"/>
</dbReference>
<protein>
    <submittedName>
        <fullName evidence="9">RNA methyltransferase</fullName>
    </submittedName>
</protein>
<dbReference type="InterPro" id="IPR012340">
    <property type="entry name" value="NA-bd_OB-fold"/>
</dbReference>
<dbReference type="PROSITE" id="PS51687">
    <property type="entry name" value="SAM_MT_RNA_M5U"/>
    <property type="match status" value="1"/>
</dbReference>